<gene>
    <name evidence="1" type="ORF">MNB_SV-8-950</name>
</gene>
<proteinExistence type="predicted"/>
<dbReference type="GO" id="GO:0015562">
    <property type="term" value="F:efflux transmembrane transporter activity"/>
    <property type="evidence" value="ECO:0007669"/>
    <property type="project" value="InterPro"/>
</dbReference>
<accession>A0A1W1BV30</accession>
<dbReference type="AlphaFoldDB" id="A0A1W1BV30"/>
<sequence>MKSVLKTAFILVGLHTVLSAQSTVILFYKEALKTLLYQNTYTLQQKSRALSIEAKKKQRYLNLDAGMMYGTTDAKLLPHHFNTTDISITDTIDLFGKNVEEIHLIQLQMKEDRLLLQVQKEKLFLSLLNMITDYRMSEEKWHRKKKFYKKQVQFLIQLKSAVHAGAISKLELTRFENTMALFKVQLDKEEQVVTMMKAQLKLYSPHYAVPRLSSARLHSNLHRFLARSPQLKLNDNRAKQASQKIKQIEQSWMPDTVVGANRQFNDDPTANGDNYTLSMGLNMHFNGGMSHDIERQKVDALKIRSQKKALEIKRKAQYIAWKSDYETDRRSLDSLNKTLKKTEKTLQNVRTAYLQHYIDLNSYLQMMQENLTIQDAKITAKYNMIKSVIILNTLSKGTIYE</sequence>
<dbReference type="EMBL" id="FPHD01000046">
    <property type="protein sequence ID" value="SFV57450.1"/>
    <property type="molecule type" value="Genomic_DNA"/>
</dbReference>
<reference evidence="1" key="1">
    <citation type="submission" date="2016-10" db="EMBL/GenBank/DDBJ databases">
        <authorList>
            <person name="de Groot N.N."/>
        </authorList>
    </citation>
    <scope>NUCLEOTIDE SEQUENCE</scope>
</reference>
<dbReference type="SUPFAM" id="SSF56954">
    <property type="entry name" value="Outer membrane efflux proteins (OEP)"/>
    <property type="match status" value="1"/>
</dbReference>
<protein>
    <submittedName>
        <fullName evidence="1">Outer membrane efflux protein</fullName>
    </submittedName>
</protein>
<dbReference type="Gene3D" id="1.20.1600.10">
    <property type="entry name" value="Outer membrane efflux proteins (OEP)"/>
    <property type="match status" value="1"/>
</dbReference>
<name>A0A1W1BV30_9ZZZZ</name>
<organism evidence="1">
    <name type="scientific">hydrothermal vent metagenome</name>
    <dbReference type="NCBI Taxonomy" id="652676"/>
    <lineage>
        <taxon>unclassified sequences</taxon>
        <taxon>metagenomes</taxon>
        <taxon>ecological metagenomes</taxon>
    </lineage>
</organism>
<evidence type="ECO:0000313" key="1">
    <source>
        <dbReference type="EMBL" id="SFV57450.1"/>
    </source>
</evidence>